<dbReference type="Proteomes" id="UP000887565">
    <property type="component" value="Unplaced"/>
</dbReference>
<proteinExistence type="predicted"/>
<protein>
    <submittedName>
        <fullName evidence="2">Uncharacterized protein</fullName>
    </submittedName>
</protein>
<accession>A0A915HHI8</accession>
<keyword evidence="1" id="KW-1185">Reference proteome</keyword>
<sequence length="16" mass="2101">MIYYQMCLHLKLPKRY</sequence>
<evidence type="ECO:0000313" key="2">
    <source>
        <dbReference type="WBParaSite" id="nRc.2.0.1.t00899-RA"/>
    </source>
</evidence>
<evidence type="ECO:0000313" key="1">
    <source>
        <dbReference type="Proteomes" id="UP000887565"/>
    </source>
</evidence>
<dbReference type="WBParaSite" id="nRc.2.0.1.t00899-RA">
    <property type="protein sequence ID" value="nRc.2.0.1.t00899-RA"/>
    <property type="gene ID" value="nRc.2.0.1.g00899"/>
</dbReference>
<name>A0A915HHI8_ROMCU</name>
<reference evidence="2" key="1">
    <citation type="submission" date="2022-11" db="UniProtKB">
        <authorList>
            <consortium name="WormBaseParasite"/>
        </authorList>
    </citation>
    <scope>IDENTIFICATION</scope>
</reference>
<dbReference type="AlphaFoldDB" id="A0A915HHI8"/>
<organism evidence="1 2">
    <name type="scientific">Romanomermis culicivorax</name>
    <name type="common">Nematode worm</name>
    <dbReference type="NCBI Taxonomy" id="13658"/>
    <lineage>
        <taxon>Eukaryota</taxon>
        <taxon>Metazoa</taxon>
        <taxon>Ecdysozoa</taxon>
        <taxon>Nematoda</taxon>
        <taxon>Enoplea</taxon>
        <taxon>Dorylaimia</taxon>
        <taxon>Mermithida</taxon>
        <taxon>Mermithoidea</taxon>
        <taxon>Mermithidae</taxon>
        <taxon>Romanomermis</taxon>
    </lineage>
</organism>